<proteinExistence type="predicted"/>
<protein>
    <recommendedName>
        <fullName evidence="2">BTB domain-containing protein</fullName>
    </recommendedName>
</protein>
<accession>A0A9P3FG83</accession>
<dbReference type="RefSeq" id="XP_044660825.1">
    <property type="nucleotide sequence ID" value="XM_044804890.1"/>
</dbReference>
<dbReference type="PANTHER" id="PTHR47843">
    <property type="entry name" value="BTB DOMAIN-CONTAINING PROTEIN-RELATED"/>
    <property type="match status" value="1"/>
</dbReference>
<dbReference type="Gene3D" id="6.10.250.3150">
    <property type="match status" value="1"/>
</dbReference>
<dbReference type="Gene3D" id="3.30.710.10">
    <property type="entry name" value="Potassium Channel Kv1.1, Chain A"/>
    <property type="match status" value="1"/>
</dbReference>
<feature type="coiled-coil region" evidence="1">
    <location>
        <begin position="258"/>
        <end position="348"/>
    </location>
</feature>
<dbReference type="PANTHER" id="PTHR47843:SF5">
    <property type="entry name" value="BTB_POZ DOMAIN PROTEIN"/>
    <property type="match status" value="1"/>
</dbReference>
<dbReference type="CDD" id="cd18186">
    <property type="entry name" value="BTB_POZ_ZBTB_KLHL-like"/>
    <property type="match status" value="1"/>
</dbReference>
<reference evidence="3 4" key="1">
    <citation type="submission" date="2021-01" db="EMBL/GenBank/DDBJ databases">
        <title>Cercospora kikuchii MAFF 305040 whole genome shotgun sequence.</title>
        <authorList>
            <person name="Kashiwa T."/>
            <person name="Suzuki T."/>
        </authorList>
    </citation>
    <scope>NUCLEOTIDE SEQUENCE [LARGE SCALE GENOMIC DNA]</scope>
    <source>
        <strain evidence="3 4">MAFF 305040</strain>
    </source>
</reference>
<keyword evidence="4" id="KW-1185">Reference proteome</keyword>
<dbReference type="Proteomes" id="UP000825890">
    <property type="component" value="Unassembled WGS sequence"/>
</dbReference>
<sequence length="410" mass="46548">MARNKTFSNTYLSADYTDLEIHCDGAIFFAHRAATCARSKVLEAECKTGLAVEGKTVFKHQIFDAATIDCLLQYIYTDDYNVPSSNSEAAAGAAAPASSEEGENDMHQLAAHVYVHAAADLYDIPPLEALAATKFVAAAKPVKESDRVEFLELVARIARHTMPSEQNVLRTKVLQMALEQKKLLLQDRTFVELLFERNDLDDFVPRFICGTVAEYEEAAIRTRAKHKTSIDNKKVDLEKAQTASEEAVHAKEIAVAEVATLRKDRDSTRQQLGDKQRELENIRTDRDDIRQQLNDRQRELENIRTACEQSIVSRDNALAEVTTLRADRDETRRQLNNSNSQLRDVRNHLSAANTRARNAQDILDRRVQSFARIRHCRHCGDSPFEYTIDEEHNARCSECDTRHHGERFFV</sequence>
<evidence type="ECO:0000259" key="2">
    <source>
        <dbReference type="PROSITE" id="PS50097"/>
    </source>
</evidence>
<organism evidence="3 4">
    <name type="scientific">Cercospora kikuchii</name>
    <dbReference type="NCBI Taxonomy" id="84275"/>
    <lineage>
        <taxon>Eukaryota</taxon>
        <taxon>Fungi</taxon>
        <taxon>Dikarya</taxon>
        <taxon>Ascomycota</taxon>
        <taxon>Pezizomycotina</taxon>
        <taxon>Dothideomycetes</taxon>
        <taxon>Dothideomycetidae</taxon>
        <taxon>Mycosphaerellales</taxon>
        <taxon>Mycosphaerellaceae</taxon>
        <taxon>Cercospora</taxon>
    </lineage>
</organism>
<keyword evidence="1" id="KW-0175">Coiled coil</keyword>
<evidence type="ECO:0000313" key="3">
    <source>
        <dbReference type="EMBL" id="GIZ46338.1"/>
    </source>
</evidence>
<gene>
    <name evidence="3" type="ORF">CKM354_000946600</name>
</gene>
<dbReference type="AlphaFoldDB" id="A0A9P3FG83"/>
<dbReference type="EMBL" id="BOLY01000006">
    <property type="protein sequence ID" value="GIZ46338.1"/>
    <property type="molecule type" value="Genomic_DNA"/>
</dbReference>
<evidence type="ECO:0000313" key="4">
    <source>
        <dbReference type="Proteomes" id="UP000825890"/>
    </source>
</evidence>
<comment type="caution">
    <text evidence="3">The sequence shown here is derived from an EMBL/GenBank/DDBJ whole genome shotgun (WGS) entry which is preliminary data.</text>
</comment>
<dbReference type="InterPro" id="IPR000210">
    <property type="entry name" value="BTB/POZ_dom"/>
</dbReference>
<dbReference type="GeneID" id="68295041"/>
<dbReference type="SUPFAM" id="SSF54695">
    <property type="entry name" value="POZ domain"/>
    <property type="match status" value="1"/>
</dbReference>
<dbReference type="Pfam" id="PF00651">
    <property type="entry name" value="BTB"/>
    <property type="match status" value="1"/>
</dbReference>
<dbReference type="PROSITE" id="PS50097">
    <property type="entry name" value="BTB"/>
    <property type="match status" value="1"/>
</dbReference>
<dbReference type="OrthoDB" id="3648668at2759"/>
<feature type="domain" description="BTB" evidence="2">
    <location>
        <begin position="17"/>
        <end position="84"/>
    </location>
</feature>
<dbReference type="InterPro" id="IPR011333">
    <property type="entry name" value="SKP1/BTB/POZ_sf"/>
</dbReference>
<evidence type="ECO:0000256" key="1">
    <source>
        <dbReference type="SAM" id="Coils"/>
    </source>
</evidence>
<name>A0A9P3FG83_9PEZI</name>